<dbReference type="PROSITE" id="PS00893">
    <property type="entry name" value="NUDIX_BOX"/>
    <property type="match status" value="1"/>
</dbReference>
<dbReference type="Gene3D" id="3.90.79.10">
    <property type="entry name" value="Nucleoside Triphosphate Pyrophosphohydrolase"/>
    <property type="match status" value="1"/>
</dbReference>
<protein>
    <submittedName>
        <fullName evidence="6">RNA pyrophosphohydrolase</fullName>
    </submittedName>
</protein>
<evidence type="ECO:0000256" key="1">
    <source>
        <dbReference type="ARBA" id="ARBA00001946"/>
    </source>
</evidence>
<dbReference type="InterPro" id="IPR015797">
    <property type="entry name" value="NUDIX_hydrolase-like_dom_sf"/>
</dbReference>
<dbReference type="Pfam" id="PF00293">
    <property type="entry name" value="NUDIX"/>
    <property type="match status" value="1"/>
</dbReference>
<proteinExistence type="inferred from homology"/>
<dbReference type="RefSeq" id="WP_109944330.1">
    <property type="nucleotide sequence ID" value="NZ_QGGF01000360.1"/>
</dbReference>
<evidence type="ECO:0000313" key="6">
    <source>
        <dbReference type="EMBL" id="PWU49304.1"/>
    </source>
</evidence>
<name>A0A317K7H8_9ACTN</name>
<dbReference type="Proteomes" id="UP000245683">
    <property type="component" value="Unassembled WGS sequence"/>
</dbReference>
<dbReference type="InterPro" id="IPR020084">
    <property type="entry name" value="NUDIX_hydrolase_CS"/>
</dbReference>
<evidence type="ECO:0000256" key="3">
    <source>
        <dbReference type="ARBA" id="ARBA00022801"/>
    </source>
</evidence>
<dbReference type="PRINTS" id="PR00502">
    <property type="entry name" value="NUDIXFAMILY"/>
</dbReference>
<comment type="cofactor">
    <cofactor evidence="1">
        <name>Mg(2+)</name>
        <dbReference type="ChEBI" id="CHEBI:18420"/>
    </cofactor>
</comment>
<dbReference type="InterPro" id="IPR020476">
    <property type="entry name" value="Nudix_hydrolase"/>
</dbReference>
<keyword evidence="3 4" id="KW-0378">Hydrolase</keyword>
<dbReference type="InterPro" id="IPR000086">
    <property type="entry name" value="NUDIX_hydrolase_dom"/>
</dbReference>
<evidence type="ECO:0000259" key="5">
    <source>
        <dbReference type="PROSITE" id="PS51462"/>
    </source>
</evidence>
<comment type="similarity">
    <text evidence="2 4">Belongs to the Nudix hydrolase family.</text>
</comment>
<feature type="domain" description="Nudix hydrolase" evidence="5">
    <location>
        <begin position="1"/>
        <end position="129"/>
    </location>
</feature>
<organism evidence="6 7">
    <name type="scientific">Micromonospora globispora</name>
    <dbReference type="NCBI Taxonomy" id="1450148"/>
    <lineage>
        <taxon>Bacteria</taxon>
        <taxon>Bacillati</taxon>
        <taxon>Actinomycetota</taxon>
        <taxon>Actinomycetes</taxon>
        <taxon>Micromonosporales</taxon>
        <taxon>Micromonosporaceae</taxon>
        <taxon>Micromonospora</taxon>
    </lineage>
</organism>
<dbReference type="PANTHER" id="PTHR43046:SF2">
    <property type="entry name" value="8-OXO-DGTP DIPHOSPHATASE-RELATED"/>
    <property type="match status" value="1"/>
</dbReference>
<dbReference type="SUPFAM" id="SSF55811">
    <property type="entry name" value="Nudix"/>
    <property type="match status" value="1"/>
</dbReference>
<dbReference type="GO" id="GO:0016787">
    <property type="term" value="F:hydrolase activity"/>
    <property type="evidence" value="ECO:0007669"/>
    <property type="project" value="UniProtKB-KW"/>
</dbReference>
<gene>
    <name evidence="6" type="ORF">DLJ46_09740</name>
</gene>
<dbReference type="PROSITE" id="PS51462">
    <property type="entry name" value="NUDIX"/>
    <property type="match status" value="1"/>
</dbReference>
<evidence type="ECO:0000313" key="7">
    <source>
        <dbReference type="Proteomes" id="UP000245683"/>
    </source>
</evidence>
<reference evidence="7" key="1">
    <citation type="submission" date="2018-05" db="EMBL/GenBank/DDBJ databases">
        <title>Micromonospora globispora sp. nov. and Micromonospora rugosa sp. nov., isolated from marine sediment.</title>
        <authorList>
            <person name="Carro L."/>
            <person name="Aysel V."/>
            <person name="Cetin D."/>
            <person name="Igual J.M."/>
            <person name="Klenk H.-P."/>
            <person name="Trujillo M.E."/>
            <person name="Sahin N."/>
        </authorList>
    </citation>
    <scope>NUCLEOTIDE SEQUENCE [LARGE SCALE GENOMIC DNA]</scope>
    <source>
        <strain evidence="7">S2904</strain>
    </source>
</reference>
<evidence type="ECO:0000256" key="2">
    <source>
        <dbReference type="ARBA" id="ARBA00005582"/>
    </source>
</evidence>
<evidence type="ECO:0000256" key="4">
    <source>
        <dbReference type="RuleBase" id="RU003476"/>
    </source>
</evidence>
<comment type="caution">
    <text evidence="6">The sequence shown here is derived from an EMBL/GenBank/DDBJ whole genome shotgun (WGS) entry which is preliminary data.</text>
</comment>
<dbReference type="OrthoDB" id="161692at2"/>
<dbReference type="AlphaFoldDB" id="A0A317K7H8"/>
<accession>A0A317K7H8</accession>
<sequence>MHPIACVLLVDRAGRLLVQLRDEHAPHHPNVWGLPGGHWEPGETIDETAVRELWEETGLRPEGMLRPFATQELPELDRVKHYFCGATRARQEDVVVGEGAAIVFVPADELFDGRPYTPGTAELLARFLASLEYARLAAAG</sequence>
<dbReference type="EMBL" id="QGSV01000140">
    <property type="protein sequence ID" value="PWU49304.1"/>
    <property type="molecule type" value="Genomic_DNA"/>
</dbReference>
<dbReference type="PANTHER" id="PTHR43046">
    <property type="entry name" value="GDP-MANNOSE MANNOSYL HYDROLASE"/>
    <property type="match status" value="1"/>
</dbReference>
<keyword evidence="7" id="KW-1185">Reference proteome</keyword>